<reference evidence="2" key="1">
    <citation type="submission" date="2020-02" db="EMBL/GenBank/DDBJ databases">
        <authorList>
            <person name="Meier V. D."/>
        </authorList>
    </citation>
    <scope>NUCLEOTIDE SEQUENCE</scope>
    <source>
        <strain evidence="2">AVDCRST_MAG46</strain>
    </source>
</reference>
<name>A0A6J4KXN1_9ACTN</name>
<evidence type="ECO:0000313" key="2">
    <source>
        <dbReference type="EMBL" id="CAA9316807.1"/>
    </source>
</evidence>
<dbReference type="EMBL" id="CADCUD010000041">
    <property type="protein sequence ID" value="CAA9316807.1"/>
    <property type="molecule type" value="Genomic_DNA"/>
</dbReference>
<feature type="region of interest" description="Disordered" evidence="1">
    <location>
        <begin position="1"/>
        <end position="27"/>
    </location>
</feature>
<evidence type="ECO:0000256" key="1">
    <source>
        <dbReference type="SAM" id="MobiDB-lite"/>
    </source>
</evidence>
<organism evidence="2">
    <name type="scientific">uncultured Nocardioidaceae bacterium</name>
    <dbReference type="NCBI Taxonomy" id="253824"/>
    <lineage>
        <taxon>Bacteria</taxon>
        <taxon>Bacillati</taxon>
        <taxon>Actinomycetota</taxon>
        <taxon>Actinomycetes</taxon>
        <taxon>Propionibacteriales</taxon>
        <taxon>Nocardioidaceae</taxon>
        <taxon>environmental samples</taxon>
    </lineage>
</organism>
<gene>
    <name evidence="2" type="ORF">AVDCRST_MAG46-566</name>
</gene>
<accession>A0A6J4KXN1</accession>
<dbReference type="AlphaFoldDB" id="A0A6J4KXN1"/>
<sequence>MKALISGHHPAPLQAGLSGTSSSLDRHAQDDRRAFRGGPTIPAPGWHDVRGDPLSVEAERVAAGSLQDETGLLVHVSRPRIQGEHLELDAMQAELLERVSQDEPRGLRAEPAIAPFWSDQSAVADAAGVRIPVLQHHLAHDLTRRVVEDGEVEAVTLVTPCAIPLEERVQRQLYGGAAVVGAAGQPDDVRVSQDPPEGFGIISLTGRRVNREPVRVGLWERSAIRAPRSWEDLPSVYPDLGFRRKGA</sequence>
<protein>
    <submittedName>
        <fullName evidence="2">Uncharacterized protein</fullName>
    </submittedName>
</protein>
<proteinExistence type="predicted"/>